<feature type="domain" description="Dockerin" evidence="1">
    <location>
        <begin position="42"/>
        <end position="106"/>
    </location>
</feature>
<dbReference type="EMBL" id="CP005934">
    <property type="protein sequence ID" value="AGN25728.1"/>
    <property type="molecule type" value="Genomic_DNA"/>
</dbReference>
<dbReference type="Gene3D" id="3.40.50.1980">
    <property type="entry name" value="Nitrogenase molybdenum iron protein domain"/>
    <property type="match status" value="2"/>
</dbReference>
<dbReference type="GeneID" id="41322769"/>
<dbReference type="OrthoDB" id="24039at2157"/>
<proteinExistence type="predicted"/>
<organism evidence="2 3">
    <name type="scientific">Methanomassiliicoccus intestinalis (strain Issoire-Mx1)</name>
    <dbReference type="NCBI Taxonomy" id="1295009"/>
    <lineage>
        <taxon>Archaea</taxon>
        <taxon>Methanobacteriati</taxon>
        <taxon>Thermoplasmatota</taxon>
        <taxon>Thermoplasmata</taxon>
        <taxon>Methanomassiliicoccales</taxon>
        <taxon>Methanomassiliicoccaceae</taxon>
        <taxon>Methanomassiliicoccus</taxon>
    </lineage>
</organism>
<evidence type="ECO:0000259" key="1">
    <source>
        <dbReference type="PROSITE" id="PS51766"/>
    </source>
</evidence>
<evidence type="ECO:0000313" key="3">
    <source>
        <dbReference type="Proteomes" id="UP000014070"/>
    </source>
</evidence>
<dbReference type="InParanoid" id="R9T8Q4"/>
<dbReference type="PROSITE" id="PS51766">
    <property type="entry name" value="DOCKERIN"/>
    <property type="match status" value="1"/>
</dbReference>
<evidence type="ECO:0000313" key="2">
    <source>
        <dbReference type="EMBL" id="AGN25728.1"/>
    </source>
</evidence>
<dbReference type="PANTHER" id="PTHR30535:SF34">
    <property type="entry name" value="MOLYBDATE-BINDING PROTEIN MOLA"/>
    <property type="match status" value="1"/>
</dbReference>
<dbReference type="STRING" id="1295009.MMINT_03340"/>
<dbReference type="KEGG" id="mer:MMINT_03340"/>
<sequence>MNNKIIAALVALIIIVAGVGAYCIISGNDESEDKHLLADDYALQIYGNANGDWAVDEKDIEYLKKIISGDEEKTEFADANNDGTIDQKDIDKVQGIINRTTDSMYMLDGSGKKIKTTLDPQRIAADYLPNAELLNILEISDRVVAVDKAPYDLREFYYMNHPDKDSIVCFGANNGANLNVEVVADAKADVWLTFTTANYDDKVNAIPNGNVVYLGLNKADITDPYRSTSIQGFLKAGYIFDKVERAEDYVEWLLDIYENINGVTENISDDQKPYAYFLWYGHYVTGATNDIRGFAKSDPLSQACMLAGGRCITELNENIWLHSSDYMQIDPEWVADHADLIDYVFAHSVKISGNGSMNAEVPNNGYLCDDPSEFEDAQKHMATVDIFSGIDPNNMYCISGDFRNNGTGSMLLAVYLAKLFHPDLFPDLDPVAIHQTYISEWLGFQNYDLSKQGVFFLME</sequence>
<dbReference type="SUPFAM" id="SSF63446">
    <property type="entry name" value="Type I dockerin domain"/>
    <property type="match status" value="1"/>
</dbReference>
<dbReference type="PROSITE" id="PS00018">
    <property type="entry name" value="EF_HAND_1"/>
    <property type="match status" value="1"/>
</dbReference>
<name>R9T8Q4_METII</name>
<dbReference type="InterPro" id="IPR036439">
    <property type="entry name" value="Dockerin_dom_sf"/>
</dbReference>
<accession>R9T8Q4</accession>
<gene>
    <name evidence="2" type="ORF">MMINT_03340</name>
</gene>
<dbReference type="HOGENOM" id="CLU_038034_2_0_2"/>
<dbReference type="InterPro" id="IPR002105">
    <property type="entry name" value="Dockerin_1_rpt"/>
</dbReference>
<dbReference type="Proteomes" id="UP000014070">
    <property type="component" value="Chromosome"/>
</dbReference>
<dbReference type="PANTHER" id="PTHR30535">
    <property type="entry name" value="VITAMIN B12-BINDING PROTEIN"/>
    <property type="match status" value="1"/>
</dbReference>
<dbReference type="RefSeq" id="WP_020448253.1">
    <property type="nucleotide sequence ID" value="NC_021353.1"/>
</dbReference>
<dbReference type="InterPro" id="IPR050902">
    <property type="entry name" value="ABC_Transporter_SBP"/>
</dbReference>
<dbReference type="InterPro" id="IPR016134">
    <property type="entry name" value="Dockerin_dom"/>
</dbReference>
<protein>
    <submittedName>
        <fullName evidence="2">Periplasmic binding protein</fullName>
    </submittedName>
</protein>
<dbReference type="Gene3D" id="1.10.1330.10">
    <property type="entry name" value="Dockerin domain"/>
    <property type="match status" value="1"/>
</dbReference>
<reference evidence="2 3" key="1">
    <citation type="journal article" date="2013" name="Genome Announc.">
        <title>Genome sequence of 'Candidatus Methanomassiliicoccus intestinalis' Issoire-Mx1, a third thermoplasmatales-related methanogenic archaeon from human feces.</title>
        <authorList>
            <person name="Borrel G."/>
            <person name="Harris H.M."/>
            <person name="Parisot N."/>
            <person name="Gaci N."/>
            <person name="Tottey W."/>
            <person name="Mihajlovski A."/>
            <person name="Deane J."/>
            <person name="Gribaldo S."/>
            <person name="Bardot O."/>
            <person name="Peyretaillade E."/>
            <person name="Peyret P."/>
            <person name="O'Toole P.W."/>
            <person name="Brugere J.F."/>
        </authorList>
    </citation>
    <scope>NUCLEOTIDE SEQUENCE [LARGE SCALE GENOMIC DNA]</scope>
    <source>
        <strain evidence="2 3">Issoire-Mx1</strain>
    </source>
</reference>
<dbReference type="Pfam" id="PF00404">
    <property type="entry name" value="Dockerin_1"/>
    <property type="match status" value="1"/>
</dbReference>
<dbReference type="GO" id="GO:0004553">
    <property type="term" value="F:hydrolase activity, hydrolyzing O-glycosyl compounds"/>
    <property type="evidence" value="ECO:0007669"/>
    <property type="project" value="InterPro"/>
</dbReference>
<keyword evidence="3" id="KW-1185">Reference proteome</keyword>
<dbReference type="AlphaFoldDB" id="R9T8Q4"/>
<dbReference type="SUPFAM" id="SSF53807">
    <property type="entry name" value="Helical backbone' metal receptor"/>
    <property type="match status" value="1"/>
</dbReference>
<dbReference type="InterPro" id="IPR018247">
    <property type="entry name" value="EF_Hand_1_Ca_BS"/>
</dbReference>
<dbReference type="GO" id="GO:0000272">
    <property type="term" value="P:polysaccharide catabolic process"/>
    <property type="evidence" value="ECO:0007669"/>
    <property type="project" value="InterPro"/>
</dbReference>